<evidence type="ECO:0000313" key="2">
    <source>
        <dbReference type="Proteomes" id="UP000054988"/>
    </source>
</evidence>
<gene>
    <name evidence="1" type="ORF">WG66_11587</name>
</gene>
<sequence length="112" mass="12552">MILNTNLQSICATVINLLPGQDSREICRKSLSQLQYQELGSNAKLGVSEDYQCQPIDCPFRMKPRRKVEMAMPIQANPAGVNLKIRTACRVYNLIVKPWIIITPPPPVFGPT</sequence>
<reference evidence="1 2" key="1">
    <citation type="submission" date="2015-12" db="EMBL/GenBank/DDBJ databases">
        <title>Draft genome sequence of Moniliophthora roreri, the causal agent of frosty pod rot of cacao.</title>
        <authorList>
            <person name="Aime M.C."/>
            <person name="Diaz-Valderrama J.R."/>
            <person name="Kijpornyongpan T."/>
            <person name="Phillips-Mora W."/>
        </authorList>
    </citation>
    <scope>NUCLEOTIDE SEQUENCE [LARGE SCALE GENOMIC DNA]</scope>
    <source>
        <strain evidence="1 2">MCA 2952</strain>
    </source>
</reference>
<dbReference type="AlphaFoldDB" id="A0A0W0FHS2"/>
<protein>
    <submittedName>
        <fullName evidence="1">Uncharacterized protein</fullName>
    </submittedName>
</protein>
<dbReference type="Proteomes" id="UP000054988">
    <property type="component" value="Unassembled WGS sequence"/>
</dbReference>
<evidence type="ECO:0000313" key="1">
    <source>
        <dbReference type="EMBL" id="KTB35841.1"/>
    </source>
</evidence>
<proteinExistence type="predicted"/>
<comment type="caution">
    <text evidence="1">The sequence shown here is derived from an EMBL/GenBank/DDBJ whole genome shotgun (WGS) entry which is preliminary data.</text>
</comment>
<name>A0A0W0FHS2_MONRR</name>
<dbReference type="EMBL" id="LATX01001970">
    <property type="protein sequence ID" value="KTB35841.1"/>
    <property type="molecule type" value="Genomic_DNA"/>
</dbReference>
<accession>A0A0W0FHS2</accession>
<organism evidence="1 2">
    <name type="scientific">Moniliophthora roreri</name>
    <name type="common">Frosty pod rot fungus</name>
    <name type="synonym">Monilia roreri</name>
    <dbReference type="NCBI Taxonomy" id="221103"/>
    <lineage>
        <taxon>Eukaryota</taxon>
        <taxon>Fungi</taxon>
        <taxon>Dikarya</taxon>
        <taxon>Basidiomycota</taxon>
        <taxon>Agaricomycotina</taxon>
        <taxon>Agaricomycetes</taxon>
        <taxon>Agaricomycetidae</taxon>
        <taxon>Agaricales</taxon>
        <taxon>Marasmiineae</taxon>
        <taxon>Marasmiaceae</taxon>
        <taxon>Moniliophthora</taxon>
    </lineage>
</organism>